<dbReference type="Proteomes" id="UP000683360">
    <property type="component" value="Unassembled WGS sequence"/>
</dbReference>
<dbReference type="PANTHER" id="PTHR13793">
    <property type="entry name" value="PHD FINGER PROTEINS"/>
    <property type="match status" value="1"/>
</dbReference>
<feature type="region of interest" description="Disordered" evidence="5">
    <location>
        <begin position="462"/>
        <end position="481"/>
    </location>
</feature>
<dbReference type="PANTHER" id="PTHR13793:SF107">
    <property type="entry name" value="BROMODOMAIN-CONTAINING PROTEIN HOMOLOG"/>
    <property type="match status" value="1"/>
</dbReference>
<evidence type="ECO:0000313" key="7">
    <source>
        <dbReference type="EMBL" id="CAG2246465.1"/>
    </source>
</evidence>
<dbReference type="Gene3D" id="1.25.40.20">
    <property type="entry name" value="Ankyrin repeat-containing domain"/>
    <property type="match status" value="1"/>
</dbReference>
<dbReference type="GO" id="GO:0008270">
    <property type="term" value="F:zinc ion binding"/>
    <property type="evidence" value="ECO:0007669"/>
    <property type="project" value="UniProtKB-KW"/>
</dbReference>
<evidence type="ECO:0000256" key="5">
    <source>
        <dbReference type="SAM" id="MobiDB-lite"/>
    </source>
</evidence>
<feature type="repeat" description="ANK" evidence="4">
    <location>
        <begin position="532"/>
        <end position="556"/>
    </location>
</feature>
<accession>A0A8S3URD7</accession>
<dbReference type="EMBL" id="CAJPWZ010002868">
    <property type="protein sequence ID" value="CAG2246465.1"/>
    <property type="molecule type" value="Genomic_DNA"/>
</dbReference>
<protein>
    <submittedName>
        <fullName evidence="7">JADE3</fullName>
    </submittedName>
</protein>
<dbReference type="SUPFAM" id="SSF57903">
    <property type="entry name" value="FYVE/PHD zinc finger"/>
    <property type="match status" value="1"/>
</dbReference>
<dbReference type="SUPFAM" id="SSF48403">
    <property type="entry name" value="Ankyrin repeat"/>
    <property type="match status" value="1"/>
</dbReference>
<proteinExistence type="predicted"/>
<dbReference type="SMART" id="SM00248">
    <property type="entry name" value="ANK"/>
    <property type="match status" value="2"/>
</dbReference>
<dbReference type="AlphaFoldDB" id="A0A8S3URD7"/>
<dbReference type="PROSITE" id="PS50297">
    <property type="entry name" value="ANK_REP_REGION"/>
    <property type="match status" value="1"/>
</dbReference>
<keyword evidence="4" id="KW-0040">ANK repeat</keyword>
<dbReference type="InterPro" id="IPR050701">
    <property type="entry name" value="Histone_Mod_Regulator"/>
</dbReference>
<dbReference type="InterPro" id="IPR013083">
    <property type="entry name" value="Znf_RING/FYVE/PHD"/>
</dbReference>
<evidence type="ECO:0000256" key="3">
    <source>
        <dbReference type="ARBA" id="ARBA00022833"/>
    </source>
</evidence>
<dbReference type="PROSITE" id="PS51805">
    <property type="entry name" value="EPHD"/>
    <property type="match status" value="1"/>
</dbReference>
<sequence>MNGTSIVQCICEFTEKTISIEDLDLTDLNSLCLNSPLSTLFTQSEKIQLDVLIGMRNQVCHAVNSKIYLEPKLNSMWNTFSDALCLLVPDHAKYIKRLIKATRQTVLNDKDIQELLSNVEQVLTDNKICTDHIREQTKQTEVLTTKLVEMGDSQNCHEKKLEYNKAIDVKIEQHDIDEDKMRNGIQNDKSERSDGWKIDNVKQGCILLEMRTLTDTFKSEHILNSRIQTLVERILTAGEVDTSKKAEIYIQFNVKSPLTTDIEDSREIGEENKTKENLHEDSEEIVECPKCLNKLKCGQCSSKLLIMQNLKSEIESDKLQIRHVMGVLLGLNSTKYECQEPPPIYVRTEEEDLLAKADHLEQTENHEDIELITDDPCDICGGKEKEDNNELVYCGKCEVLVHQKERWTMTCCLCRQQEGACIQCCVKGCFKAFHSRCAFENNLLMEIIEDLEFMFKPHCQKHSSNSSVAENKKTKRRIKKGGPSKRLIYEEGSNIQSYLHVAAQNSDRIQVSSLLDRISTASLNCIDIQNKKGMTPLFISVLRNDSDIVKLFLQHGYKRTIDAPIHIAASGGDKYLQTITALLADETILLNSFNSAGNQLRKNTFNVCYRKSDITLVEIFVKLINPKRLQQVLKAESFEGKNVPLIIDESKHVFNEHDFKKLNDLLVDTSEETQSVSSTSWY</sequence>
<dbReference type="GO" id="GO:0006357">
    <property type="term" value="P:regulation of transcription by RNA polymerase II"/>
    <property type="evidence" value="ECO:0007669"/>
    <property type="project" value="TreeGrafter"/>
</dbReference>
<evidence type="ECO:0000256" key="2">
    <source>
        <dbReference type="ARBA" id="ARBA00022771"/>
    </source>
</evidence>
<feature type="domain" description="PHD-type" evidence="6">
    <location>
        <begin position="404"/>
        <end position="463"/>
    </location>
</feature>
<keyword evidence="2" id="KW-0863">Zinc-finger</keyword>
<dbReference type="Gene3D" id="3.30.40.10">
    <property type="entry name" value="Zinc/RING finger domain, C3HC4 (zinc finger)"/>
    <property type="match status" value="1"/>
</dbReference>
<dbReference type="InterPro" id="IPR011011">
    <property type="entry name" value="Znf_FYVE_PHD"/>
</dbReference>
<dbReference type="Pfam" id="PF13771">
    <property type="entry name" value="zf-HC5HC2H"/>
    <property type="match status" value="1"/>
</dbReference>
<reference evidence="7" key="1">
    <citation type="submission" date="2021-03" db="EMBL/GenBank/DDBJ databases">
        <authorList>
            <person name="Bekaert M."/>
        </authorList>
    </citation>
    <scope>NUCLEOTIDE SEQUENCE</scope>
</reference>
<keyword evidence="1" id="KW-0479">Metal-binding</keyword>
<evidence type="ECO:0000256" key="1">
    <source>
        <dbReference type="ARBA" id="ARBA00022723"/>
    </source>
</evidence>
<dbReference type="InterPro" id="IPR002110">
    <property type="entry name" value="Ankyrin_rpt"/>
</dbReference>
<gene>
    <name evidence="7" type="ORF">MEDL_58439</name>
</gene>
<evidence type="ECO:0000259" key="6">
    <source>
        <dbReference type="PROSITE" id="PS51805"/>
    </source>
</evidence>
<name>A0A8S3URD7_MYTED</name>
<evidence type="ECO:0000313" key="8">
    <source>
        <dbReference type="Proteomes" id="UP000683360"/>
    </source>
</evidence>
<comment type="caution">
    <text evidence="7">The sequence shown here is derived from an EMBL/GenBank/DDBJ whole genome shotgun (WGS) entry which is preliminary data.</text>
</comment>
<evidence type="ECO:0000256" key="4">
    <source>
        <dbReference type="PROSITE-ProRule" id="PRU00023"/>
    </source>
</evidence>
<dbReference type="InterPro" id="IPR036770">
    <property type="entry name" value="Ankyrin_rpt-contain_sf"/>
</dbReference>
<keyword evidence="8" id="KW-1185">Reference proteome</keyword>
<organism evidence="7 8">
    <name type="scientific">Mytilus edulis</name>
    <name type="common">Blue mussel</name>
    <dbReference type="NCBI Taxonomy" id="6550"/>
    <lineage>
        <taxon>Eukaryota</taxon>
        <taxon>Metazoa</taxon>
        <taxon>Spiralia</taxon>
        <taxon>Lophotrochozoa</taxon>
        <taxon>Mollusca</taxon>
        <taxon>Bivalvia</taxon>
        <taxon>Autobranchia</taxon>
        <taxon>Pteriomorphia</taxon>
        <taxon>Mytilida</taxon>
        <taxon>Mytiloidea</taxon>
        <taxon>Mytilidae</taxon>
        <taxon>Mytilinae</taxon>
        <taxon>Mytilus</taxon>
    </lineage>
</organism>
<dbReference type="InterPro" id="IPR034732">
    <property type="entry name" value="EPHD"/>
</dbReference>
<dbReference type="PROSITE" id="PS50088">
    <property type="entry name" value="ANK_REPEAT"/>
    <property type="match status" value="1"/>
</dbReference>
<dbReference type="Pfam" id="PF12796">
    <property type="entry name" value="Ank_2"/>
    <property type="match status" value="1"/>
</dbReference>
<dbReference type="OrthoDB" id="10254947at2759"/>
<keyword evidence="3" id="KW-0862">Zinc</keyword>